<gene>
    <name evidence="4" type="primary">hemW</name>
    <name evidence="4" type="ORF">GCM10009093_04780</name>
</gene>
<evidence type="ECO:0000313" key="4">
    <source>
        <dbReference type="EMBL" id="GAA0380834.1"/>
    </source>
</evidence>
<dbReference type="InterPro" id="IPR034505">
    <property type="entry name" value="Coproporphyrinogen-III_oxidase"/>
</dbReference>
<reference evidence="4 5" key="1">
    <citation type="journal article" date="2019" name="Int. J. Syst. Evol. Microbiol.">
        <title>The Global Catalogue of Microorganisms (GCM) 10K type strain sequencing project: providing services to taxonomists for standard genome sequencing and annotation.</title>
        <authorList>
            <consortium name="The Broad Institute Genomics Platform"/>
            <consortium name="The Broad Institute Genome Sequencing Center for Infectious Disease"/>
            <person name="Wu L."/>
            <person name="Ma J."/>
        </authorList>
    </citation>
    <scope>NUCLEOTIDE SEQUENCE [LARGE SCALE GENOMIC DNA]</scope>
    <source>
        <strain evidence="4 5">JCM 13476</strain>
    </source>
</reference>
<dbReference type="PROSITE" id="PS51918">
    <property type="entry name" value="RADICAL_SAM"/>
    <property type="match status" value="1"/>
</dbReference>
<keyword evidence="2" id="KW-0143">Chaperone</keyword>
<dbReference type="InterPro" id="IPR004559">
    <property type="entry name" value="HemW-like"/>
</dbReference>
<dbReference type="Proteomes" id="UP001500791">
    <property type="component" value="Unassembled WGS sequence"/>
</dbReference>
<dbReference type="InterPro" id="IPR023404">
    <property type="entry name" value="rSAM_horseshoe"/>
</dbReference>
<feature type="domain" description="Radical SAM core" evidence="3">
    <location>
        <begin position="6"/>
        <end position="243"/>
    </location>
</feature>
<dbReference type="InterPro" id="IPR010723">
    <property type="entry name" value="HemN_C"/>
</dbReference>
<keyword evidence="2" id="KW-0004">4Fe-4S</keyword>
<dbReference type="SFLD" id="SFLDG01065">
    <property type="entry name" value="anaerobic_coproporphyrinogen-I"/>
    <property type="match status" value="1"/>
</dbReference>
<dbReference type="NCBIfam" id="TIGR00539">
    <property type="entry name" value="hemN_rel"/>
    <property type="match status" value="1"/>
</dbReference>
<dbReference type="PANTHER" id="PTHR13932">
    <property type="entry name" value="COPROPORPHYRINIGEN III OXIDASE"/>
    <property type="match status" value="1"/>
</dbReference>
<evidence type="ECO:0000256" key="2">
    <source>
        <dbReference type="RuleBase" id="RU364116"/>
    </source>
</evidence>
<dbReference type="SFLD" id="SFLDF00562">
    <property type="entry name" value="HemN-like__clustered_with_heat"/>
    <property type="match status" value="1"/>
</dbReference>
<keyword evidence="2" id="KW-0349">Heme</keyword>
<sequence>MTDLVPDTDGQVALYVHWPYCARICPYCDFNVVRDRGRAVEQAQLVDAIVRDIEAQAERMGPRKLASVFFGGGTPSLMAPEAVARVLETATGLFAPVADMEVSLEANPTDAEAGRYAALAEAGVTRLSMGIQSFDDAALKFLGRDHSAGSARRAAQTAARIFPRLSIDLIYARPGQSIADWKAELGTAFDLGFEHISPYQLTIESTTAFGRAFVRGQLVPPDEDMAIALYETTQEVLEGAGFEAYEVSNHARTVAARSRHNLHVWRGGDYIGAGPGAHGRLTTDQGRNATVAHRKIGDYIEGVTQNRPWAEHQVMDAWGADEERVLLGLRTVEGVPLSVLARLGLSVSNGPLADMLSEGFLQNEGGRIRASHEGRPVLDSILKRLLT</sequence>
<dbReference type="RefSeq" id="WP_208380529.1">
    <property type="nucleotide sequence ID" value="NZ_BAAAEJ010000003.1"/>
</dbReference>
<comment type="function">
    <text evidence="2">Probably acts as a heme chaperone, transferring heme to an unknown acceptor. Binds one molecule of heme per monomer, possibly covalently. Binds 1 [4Fe-4S] cluster. The cluster is coordinated with 3 cysteines and an exchangeable S-adenosyl-L-methionine.</text>
</comment>
<dbReference type="SFLD" id="SFLDS00029">
    <property type="entry name" value="Radical_SAM"/>
    <property type="match status" value="1"/>
</dbReference>
<organism evidence="4 5">
    <name type="scientific">Brevundimonas terrae</name>
    <dbReference type="NCBI Taxonomy" id="363631"/>
    <lineage>
        <taxon>Bacteria</taxon>
        <taxon>Pseudomonadati</taxon>
        <taxon>Pseudomonadota</taxon>
        <taxon>Alphaproteobacteria</taxon>
        <taxon>Caulobacterales</taxon>
        <taxon>Caulobacteraceae</taxon>
        <taxon>Brevundimonas</taxon>
    </lineage>
</organism>
<proteinExistence type="inferred from homology"/>
<name>A0ABN0Y2E0_9CAUL</name>
<keyword evidence="2" id="KW-0479">Metal-binding</keyword>
<dbReference type="InterPro" id="IPR058240">
    <property type="entry name" value="rSAM_sf"/>
</dbReference>
<evidence type="ECO:0000313" key="5">
    <source>
        <dbReference type="Proteomes" id="UP001500791"/>
    </source>
</evidence>
<evidence type="ECO:0000259" key="3">
    <source>
        <dbReference type="PROSITE" id="PS51918"/>
    </source>
</evidence>
<keyword evidence="2" id="KW-0411">Iron-sulfur</keyword>
<dbReference type="SMART" id="SM00729">
    <property type="entry name" value="Elp3"/>
    <property type="match status" value="1"/>
</dbReference>
<dbReference type="EMBL" id="BAAAEJ010000003">
    <property type="protein sequence ID" value="GAA0380834.1"/>
    <property type="molecule type" value="Genomic_DNA"/>
</dbReference>
<dbReference type="Gene3D" id="3.80.30.20">
    <property type="entry name" value="tm_1862 like domain"/>
    <property type="match status" value="1"/>
</dbReference>
<dbReference type="CDD" id="cd01335">
    <property type="entry name" value="Radical_SAM"/>
    <property type="match status" value="1"/>
</dbReference>
<protein>
    <recommendedName>
        <fullName evidence="2">Heme chaperone HemW</fullName>
    </recommendedName>
</protein>
<evidence type="ECO:0000256" key="1">
    <source>
        <dbReference type="ARBA" id="ARBA00006100"/>
    </source>
</evidence>
<keyword evidence="2" id="KW-0408">Iron</keyword>
<comment type="caution">
    <text evidence="4">The sequence shown here is derived from an EMBL/GenBank/DDBJ whole genome shotgun (WGS) entry which is preliminary data.</text>
</comment>
<dbReference type="InterPro" id="IPR007197">
    <property type="entry name" value="rSAM"/>
</dbReference>
<dbReference type="Pfam" id="PF04055">
    <property type="entry name" value="Radical_SAM"/>
    <property type="match status" value="1"/>
</dbReference>
<keyword evidence="5" id="KW-1185">Reference proteome</keyword>
<dbReference type="Pfam" id="PF06969">
    <property type="entry name" value="HemN_C"/>
    <property type="match status" value="1"/>
</dbReference>
<comment type="similarity">
    <text evidence="1">Belongs to the anaerobic coproporphyrinogen-III oxidase family. HemW subfamily.</text>
</comment>
<accession>A0ABN0Y2E0</accession>
<dbReference type="SFLD" id="SFLDF00288">
    <property type="entry name" value="HemN-like__clustered_with_nucl"/>
    <property type="match status" value="1"/>
</dbReference>
<dbReference type="PANTHER" id="PTHR13932:SF5">
    <property type="entry name" value="RADICAL S-ADENOSYL METHIONINE DOMAIN-CONTAINING PROTEIN 1, MITOCHONDRIAL"/>
    <property type="match status" value="1"/>
</dbReference>
<dbReference type="SUPFAM" id="SSF102114">
    <property type="entry name" value="Radical SAM enzymes"/>
    <property type="match status" value="1"/>
</dbReference>
<keyword evidence="2" id="KW-0949">S-adenosyl-L-methionine</keyword>
<dbReference type="InterPro" id="IPR006638">
    <property type="entry name" value="Elp3/MiaA/NifB-like_rSAM"/>
</dbReference>
<comment type="subcellular location">
    <subcellularLocation>
        <location evidence="2">Cytoplasm</location>
    </subcellularLocation>
</comment>
<keyword evidence="2" id="KW-0963">Cytoplasm</keyword>